<evidence type="ECO:0000256" key="2">
    <source>
        <dbReference type="SAM" id="SignalP"/>
    </source>
</evidence>
<dbReference type="AlphaFoldDB" id="A0A7J7K6L5"/>
<protein>
    <submittedName>
        <fullName evidence="3">Uncharacterized protein</fullName>
    </submittedName>
</protein>
<evidence type="ECO:0000313" key="4">
    <source>
        <dbReference type="Proteomes" id="UP000593567"/>
    </source>
</evidence>
<feature type="chain" id="PRO_5029524575" evidence="2">
    <location>
        <begin position="20"/>
        <end position="121"/>
    </location>
</feature>
<gene>
    <name evidence="3" type="ORF">EB796_008119</name>
</gene>
<comment type="caution">
    <text evidence="3">The sequence shown here is derived from an EMBL/GenBank/DDBJ whole genome shotgun (WGS) entry which is preliminary data.</text>
</comment>
<dbReference type="Proteomes" id="UP000593567">
    <property type="component" value="Unassembled WGS sequence"/>
</dbReference>
<feature type="signal peptide" evidence="2">
    <location>
        <begin position="1"/>
        <end position="19"/>
    </location>
</feature>
<name>A0A7J7K6L5_BUGNE</name>
<feature type="region of interest" description="Disordered" evidence="1">
    <location>
        <begin position="97"/>
        <end position="121"/>
    </location>
</feature>
<sequence>MCPSKLLLLTALYGVAIKADKMQQMDKKKLLAIPKSIGDSPIAKILAEIMLHNSSLPKELDVSMCQGRGMLMLVVHLAGSLADLTEGTESLKTLSIEGLGSKQPQRSQDEMKANDFEDIFG</sequence>
<evidence type="ECO:0000256" key="1">
    <source>
        <dbReference type="SAM" id="MobiDB-lite"/>
    </source>
</evidence>
<accession>A0A7J7K6L5</accession>
<proteinExistence type="predicted"/>
<reference evidence="3" key="1">
    <citation type="submission" date="2020-06" db="EMBL/GenBank/DDBJ databases">
        <title>Draft genome of Bugula neritina, a colonial animal packing powerful symbionts and potential medicines.</title>
        <authorList>
            <person name="Rayko M."/>
        </authorList>
    </citation>
    <scope>NUCLEOTIDE SEQUENCE [LARGE SCALE GENOMIC DNA]</scope>
    <source>
        <strain evidence="3">Kwan_BN1</strain>
    </source>
</reference>
<keyword evidence="2" id="KW-0732">Signal</keyword>
<organism evidence="3 4">
    <name type="scientific">Bugula neritina</name>
    <name type="common">Brown bryozoan</name>
    <name type="synonym">Sertularia neritina</name>
    <dbReference type="NCBI Taxonomy" id="10212"/>
    <lineage>
        <taxon>Eukaryota</taxon>
        <taxon>Metazoa</taxon>
        <taxon>Spiralia</taxon>
        <taxon>Lophotrochozoa</taxon>
        <taxon>Bryozoa</taxon>
        <taxon>Gymnolaemata</taxon>
        <taxon>Cheilostomatida</taxon>
        <taxon>Flustrina</taxon>
        <taxon>Buguloidea</taxon>
        <taxon>Bugulidae</taxon>
        <taxon>Bugula</taxon>
    </lineage>
</organism>
<evidence type="ECO:0000313" key="3">
    <source>
        <dbReference type="EMBL" id="KAF6033571.1"/>
    </source>
</evidence>
<dbReference type="EMBL" id="VXIV02001293">
    <property type="protein sequence ID" value="KAF6033571.1"/>
    <property type="molecule type" value="Genomic_DNA"/>
</dbReference>
<keyword evidence="4" id="KW-1185">Reference proteome</keyword>